<name>K6XVA9_9ACTN</name>
<dbReference type="EMBL" id="BAHE01000061">
    <property type="protein sequence ID" value="GAC02785.1"/>
    <property type="molecule type" value="Genomic_DNA"/>
</dbReference>
<dbReference type="GO" id="GO:0016705">
    <property type="term" value="F:oxidoreductase activity, acting on paired donors, with incorporation or reduction of molecular oxygen"/>
    <property type="evidence" value="ECO:0007669"/>
    <property type="project" value="InterPro"/>
</dbReference>
<dbReference type="InterPro" id="IPR050196">
    <property type="entry name" value="Cytochrome_P450_Monoox"/>
</dbReference>
<gene>
    <name evidence="7" type="ORF">GONAM_61_00210</name>
</gene>
<dbReference type="InterPro" id="IPR036396">
    <property type="entry name" value="Cyt_P450_sf"/>
</dbReference>
<evidence type="ECO:0000256" key="4">
    <source>
        <dbReference type="ARBA" id="ARBA00023002"/>
    </source>
</evidence>
<accession>K6XVA9</accession>
<proteinExistence type="inferred from homology"/>
<evidence type="ECO:0000256" key="6">
    <source>
        <dbReference type="ARBA" id="ARBA00023033"/>
    </source>
</evidence>
<keyword evidence="4" id="KW-0560">Oxidoreductase</keyword>
<dbReference type="PANTHER" id="PTHR24291">
    <property type="entry name" value="CYTOCHROME P450 FAMILY 4"/>
    <property type="match status" value="1"/>
</dbReference>
<evidence type="ECO:0000256" key="5">
    <source>
        <dbReference type="ARBA" id="ARBA00023004"/>
    </source>
</evidence>
<evidence type="ECO:0000256" key="3">
    <source>
        <dbReference type="ARBA" id="ARBA00022723"/>
    </source>
</evidence>
<evidence type="ECO:0000256" key="1">
    <source>
        <dbReference type="ARBA" id="ARBA00010617"/>
    </source>
</evidence>
<dbReference type="GO" id="GO:0004497">
    <property type="term" value="F:monooxygenase activity"/>
    <property type="evidence" value="ECO:0007669"/>
    <property type="project" value="UniProtKB-KW"/>
</dbReference>
<dbReference type="AlphaFoldDB" id="K6XVA9"/>
<dbReference type="RefSeq" id="WP_006868914.1">
    <property type="nucleotide sequence ID" value="NZ_BAHE01000061.1"/>
</dbReference>
<comment type="similarity">
    <text evidence="1">Belongs to the cytochrome P450 family.</text>
</comment>
<sequence length="449" mass="49990">MSEAMPSIGKAGVLDTARILAGVLTPIVSEGVLARREVMVRLGGRLNTHGRAARILDDVRDKYEADALRLRFPRAMVVALRPPAVREILSHTPDPFTSATREKVSAVGRFQPTGVLISDGKMRTVRRELNERALQTSSPVHTLHQRCAEIVASEVDDLLGSCPDGRLTWDSYVISHWRMVRRLVFGDDARDDDEVTDLLTVLRRDANWAYAFPRRKSTYSRFRRRLEHLVARAPADSLAGLIRDASVVDRVDIDPIGQIPQWLFAFDAVAVAVHRSLALLAAHPDALERAREDVRTQDGGGPPRFPFIRATVLESLRLWPTTLAILRETKRDVQWVGGVLPAGATTVVIGEHFQRDDEAMDFAQHFTPDAWLDGRTQELSGVVPFSDGPGECPGRNVVMLFSSLVIAALLRQHGLRDDTLTPRVRSGVTDMPHSFNHFDLTIELVPVDR</sequence>
<organism evidence="7 8">
    <name type="scientific">Gordonia namibiensis NBRC 108229</name>
    <dbReference type="NCBI Taxonomy" id="1208314"/>
    <lineage>
        <taxon>Bacteria</taxon>
        <taxon>Bacillati</taxon>
        <taxon>Actinomycetota</taxon>
        <taxon>Actinomycetes</taxon>
        <taxon>Mycobacteriales</taxon>
        <taxon>Gordoniaceae</taxon>
        <taxon>Gordonia</taxon>
    </lineage>
</organism>
<comment type="caution">
    <text evidence="7">The sequence shown here is derived from an EMBL/GenBank/DDBJ whole genome shotgun (WGS) entry which is preliminary data.</text>
</comment>
<dbReference type="GO" id="GO:0005506">
    <property type="term" value="F:iron ion binding"/>
    <property type="evidence" value="ECO:0007669"/>
    <property type="project" value="InterPro"/>
</dbReference>
<reference evidence="7 8" key="1">
    <citation type="submission" date="2012-08" db="EMBL/GenBank/DDBJ databases">
        <title>Whole genome shotgun sequence of Gordonia namibiensis NBRC 108229.</title>
        <authorList>
            <person name="Isaki-Nakamura S."/>
            <person name="Hosoyama A."/>
            <person name="Tsuchikane K."/>
            <person name="Katsumata H."/>
            <person name="Baba S."/>
            <person name="Yamazaki S."/>
            <person name="Fujita N."/>
        </authorList>
    </citation>
    <scope>NUCLEOTIDE SEQUENCE [LARGE SCALE GENOMIC DNA]</scope>
    <source>
        <strain evidence="7 8">NBRC 108229</strain>
    </source>
</reference>
<keyword evidence="5" id="KW-0408">Iron</keyword>
<keyword evidence="8" id="KW-1185">Reference proteome</keyword>
<evidence type="ECO:0000256" key="2">
    <source>
        <dbReference type="ARBA" id="ARBA00022617"/>
    </source>
</evidence>
<evidence type="ECO:0000313" key="7">
    <source>
        <dbReference type="EMBL" id="GAC02785.1"/>
    </source>
</evidence>
<dbReference type="PANTHER" id="PTHR24291:SF50">
    <property type="entry name" value="BIFUNCTIONAL ALBAFLAVENONE MONOOXYGENASE_TERPENE SYNTHASE"/>
    <property type="match status" value="1"/>
</dbReference>
<evidence type="ECO:0000313" key="8">
    <source>
        <dbReference type="Proteomes" id="UP000035058"/>
    </source>
</evidence>
<dbReference type="GO" id="GO:0020037">
    <property type="term" value="F:heme binding"/>
    <property type="evidence" value="ECO:0007669"/>
    <property type="project" value="InterPro"/>
</dbReference>
<dbReference type="Pfam" id="PF00067">
    <property type="entry name" value="p450"/>
    <property type="match status" value="1"/>
</dbReference>
<dbReference type="InterPro" id="IPR001128">
    <property type="entry name" value="Cyt_P450"/>
</dbReference>
<keyword evidence="6" id="KW-0503">Monooxygenase</keyword>
<protein>
    <submittedName>
        <fullName evidence="7">Putative cytochrome P450</fullName>
    </submittedName>
</protein>
<dbReference type="SUPFAM" id="SSF48264">
    <property type="entry name" value="Cytochrome P450"/>
    <property type="match status" value="1"/>
</dbReference>
<dbReference type="Gene3D" id="1.10.630.10">
    <property type="entry name" value="Cytochrome P450"/>
    <property type="match status" value="1"/>
</dbReference>
<dbReference type="Proteomes" id="UP000035058">
    <property type="component" value="Unassembled WGS sequence"/>
</dbReference>
<keyword evidence="2" id="KW-0349">Heme</keyword>
<keyword evidence="3" id="KW-0479">Metal-binding</keyword>